<accession>A0ABY8FA14</accession>
<name>A0ABY8FA14_9HYPH</name>
<dbReference type="Proteomes" id="UP001209803">
    <property type="component" value="Chromosome"/>
</dbReference>
<proteinExistence type="predicted"/>
<evidence type="ECO:0000256" key="1">
    <source>
        <dbReference type="SAM" id="MobiDB-lite"/>
    </source>
</evidence>
<organism evidence="2 3">
    <name type="scientific">Roseibium porphyridii</name>
    <dbReference type="NCBI Taxonomy" id="2866279"/>
    <lineage>
        <taxon>Bacteria</taxon>
        <taxon>Pseudomonadati</taxon>
        <taxon>Pseudomonadota</taxon>
        <taxon>Alphaproteobacteria</taxon>
        <taxon>Hyphomicrobiales</taxon>
        <taxon>Stappiaceae</taxon>
        <taxon>Roseibium</taxon>
    </lineage>
</organism>
<reference evidence="2 3" key="1">
    <citation type="submission" date="2023-03" db="EMBL/GenBank/DDBJ databases">
        <title>Roseibium porphyridii sp. nov. and Roseibium rhodosorbium sp. nov. isolated from marine algae, Porphyridium cruentum and Rhodosorus marinus, respectively.</title>
        <authorList>
            <person name="Lee M.W."/>
            <person name="Choi B.J."/>
            <person name="Lee J.K."/>
            <person name="Choi D.G."/>
            <person name="Baek J.H."/>
            <person name="Bayburt H."/>
            <person name="Kim J.M."/>
            <person name="Han D.M."/>
            <person name="Kim K.H."/>
            <person name="Jeon C.O."/>
        </authorList>
    </citation>
    <scope>NUCLEOTIDE SEQUENCE [LARGE SCALE GENOMIC DNA]</scope>
    <source>
        <strain evidence="2 3">KMA01</strain>
    </source>
</reference>
<dbReference type="InterPro" id="IPR006522">
    <property type="entry name" value="Phage_virion_morphogenesis"/>
</dbReference>
<dbReference type="RefSeq" id="WP_265682270.1">
    <property type="nucleotide sequence ID" value="NZ_CP120863.1"/>
</dbReference>
<gene>
    <name evidence="2" type="ORF">K1718_13335</name>
</gene>
<dbReference type="EMBL" id="CP120863">
    <property type="protein sequence ID" value="WFE92302.1"/>
    <property type="molecule type" value="Genomic_DNA"/>
</dbReference>
<evidence type="ECO:0000313" key="3">
    <source>
        <dbReference type="Proteomes" id="UP001209803"/>
    </source>
</evidence>
<evidence type="ECO:0000313" key="2">
    <source>
        <dbReference type="EMBL" id="WFE92302.1"/>
    </source>
</evidence>
<feature type="region of interest" description="Disordered" evidence="1">
    <location>
        <begin position="53"/>
        <end position="80"/>
    </location>
</feature>
<dbReference type="Pfam" id="PF05069">
    <property type="entry name" value="Phage_tail_S"/>
    <property type="match status" value="1"/>
</dbReference>
<keyword evidence="3" id="KW-1185">Reference proteome</keyword>
<sequence length="198" mass="21523">MTGVREALTIEDAEINAALTRVEEAGGDSSAMMRDVAAAMLFSVQRRFEQEIAPDGSKWPAHAPSTAKARANRKTRGNAPVTPKLLRQTNRLFKSITGESSASEAAVGTNLDYAAIHQQGGTIMQYPQSRKVRFRKVGGQTRFAKKAHKRAVEKPVTFGQRTIVIPARAYLGFSQADRETIQRIAGDHYNAAVSGGQP</sequence>
<dbReference type="NCBIfam" id="TIGR01635">
    <property type="entry name" value="tail_comp_S"/>
    <property type="match status" value="1"/>
</dbReference>
<protein>
    <submittedName>
        <fullName evidence="2">Phage virion morphogenesis protein</fullName>
    </submittedName>
</protein>